<dbReference type="eggNOG" id="COG2203">
    <property type="taxonomic scope" value="Bacteria"/>
</dbReference>
<comment type="similarity">
    <text evidence="2">Belongs to the glycosyltransferase 2 family.</text>
</comment>
<dbReference type="Pfam" id="PF00535">
    <property type="entry name" value="Glycos_transf_2"/>
    <property type="match status" value="1"/>
</dbReference>
<evidence type="ECO:0000256" key="1">
    <source>
        <dbReference type="ARBA" id="ARBA00004141"/>
    </source>
</evidence>
<evidence type="ECO:0000256" key="8">
    <source>
        <dbReference type="SAM" id="Phobius"/>
    </source>
</evidence>
<feature type="transmembrane region" description="Helical" evidence="8">
    <location>
        <begin position="263"/>
        <end position="284"/>
    </location>
</feature>
<feature type="domain" description="GAF" evidence="10">
    <location>
        <begin position="401"/>
        <end position="516"/>
    </location>
</feature>
<dbReference type="InterPro" id="IPR001173">
    <property type="entry name" value="Glyco_trans_2-like"/>
</dbReference>
<evidence type="ECO:0000259" key="10">
    <source>
        <dbReference type="Pfam" id="PF01590"/>
    </source>
</evidence>
<dbReference type="GO" id="GO:0000271">
    <property type="term" value="P:polysaccharide biosynthetic process"/>
    <property type="evidence" value="ECO:0007669"/>
    <property type="project" value="InterPro"/>
</dbReference>
<reference evidence="12 13" key="1">
    <citation type="submission" date="2014-03" db="EMBL/GenBank/DDBJ databases">
        <title>Complete genome sequence of the Radio-Resistant Rubrobacter radiotolerans RSPS-4.</title>
        <authorList>
            <person name="Egas C.C."/>
            <person name="Barroso C.C."/>
            <person name="Froufe H.J.C."/>
            <person name="Pacheco J.J."/>
            <person name="Albuquerque L.L."/>
            <person name="da Costa M.M.S."/>
        </authorList>
    </citation>
    <scope>NUCLEOTIDE SEQUENCE [LARGE SCALE GENOMIC DNA]</scope>
    <source>
        <strain evidence="12 13">RSPS-4</strain>
    </source>
</reference>
<gene>
    <name evidence="12" type="ORF">RradSPS_0667</name>
</gene>
<dbReference type="OrthoDB" id="9810303at2"/>
<evidence type="ECO:0000256" key="3">
    <source>
        <dbReference type="ARBA" id="ARBA00022676"/>
    </source>
</evidence>
<feature type="transmembrane region" description="Helical" evidence="8">
    <location>
        <begin position="290"/>
        <end position="312"/>
    </location>
</feature>
<dbReference type="GO" id="GO:0006506">
    <property type="term" value="P:GPI anchor biosynthetic process"/>
    <property type="evidence" value="ECO:0007669"/>
    <property type="project" value="TreeGrafter"/>
</dbReference>
<dbReference type="Gene3D" id="3.90.550.10">
    <property type="entry name" value="Spore Coat Polysaccharide Biosynthesis Protein SpsA, Chain A"/>
    <property type="match status" value="1"/>
</dbReference>
<dbReference type="InterPro" id="IPR029016">
    <property type="entry name" value="GAF-like_dom_sf"/>
</dbReference>
<sequence>MRVEGRKFGDGTGGSVLDRPLLTLVIPTRNESENVPLLVRELRRGLADVDYRVIFVDDSTDDTPEVIRALSREDERVGIIHREGEERKGGLATAVTTGLDTVSEISVYTCVMDADLQHPPEKVREMLERAISSEADVVVASRYVKGGDYEGLSGPVRKAVSSGSKSLAQIVFREARKTSDPMSGFFLVKNSAISGIQFRPTGFKILLEVLVCAPELKVVEVPLRFQSRNAGVSKATLRQGLDYLSHIASLFWFVPSAGRFWKFALVGASGVLVNMATLFVLAEYVNADLIIAWMFAVGISILTNFLLNSAFTWRDVRHAGPIHFLLRGALAYPVAILGIGANFAVYYPLLRFVTEAFPYYLLFNFLGILAATSVNFILSSKLVFRPSRPRNAATAGSPGAVVEEVRRELKADTVGLVTVPEMIPLPEATEDASSSPLPAEESAIVNLVASTEQPTLTVTGPRRLPQARTNTRWVNSLAVPVFEERNVVGILYAVRTSAVPFTEEDLHWLTAYASTASDLFTEKPHNNPTRR</sequence>
<dbReference type="Pfam" id="PF04138">
    <property type="entry name" value="GtrA_DPMS_TM"/>
    <property type="match status" value="1"/>
</dbReference>
<dbReference type="eggNOG" id="COG0463">
    <property type="taxonomic scope" value="Bacteria"/>
</dbReference>
<dbReference type="GO" id="GO:0004582">
    <property type="term" value="F:dolichyl-phosphate beta-D-mannosyltransferase activity"/>
    <property type="evidence" value="ECO:0007669"/>
    <property type="project" value="InterPro"/>
</dbReference>
<dbReference type="PATRIC" id="fig|42256.3.peg.678"/>
<keyword evidence="6 8" id="KW-1133">Transmembrane helix</keyword>
<feature type="transmembrane region" description="Helical" evidence="8">
    <location>
        <begin position="324"/>
        <end position="347"/>
    </location>
</feature>
<dbReference type="SUPFAM" id="SSF53448">
    <property type="entry name" value="Nucleotide-diphospho-sugar transferases"/>
    <property type="match status" value="1"/>
</dbReference>
<dbReference type="SUPFAM" id="SSF55781">
    <property type="entry name" value="GAF domain-like"/>
    <property type="match status" value="1"/>
</dbReference>
<evidence type="ECO:0000256" key="2">
    <source>
        <dbReference type="ARBA" id="ARBA00006739"/>
    </source>
</evidence>
<dbReference type="Proteomes" id="UP000025229">
    <property type="component" value="Chromosome"/>
</dbReference>
<dbReference type="HOGENOM" id="CLU_039727_1_0_11"/>
<proteinExistence type="inferred from homology"/>
<dbReference type="PANTHER" id="PTHR43398">
    <property type="entry name" value="DOLICHOL-PHOSPHATE MANNOSYLTRANSFERASE SUBUNIT 1"/>
    <property type="match status" value="1"/>
</dbReference>
<accession>A0A023X1R4</accession>
<organism evidence="12 13">
    <name type="scientific">Rubrobacter radiotolerans</name>
    <name type="common">Arthrobacter radiotolerans</name>
    <dbReference type="NCBI Taxonomy" id="42256"/>
    <lineage>
        <taxon>Bacteria</taxon>
        <taxon>Bacillati</taxon>
        <taxon>Actinomycetota</taxon>
        <taxon>Rubrobacteria</taxon>
        <taxon>Rubrobacterales</taxon>
        <taxon>Rubrobacteraceae</taxon>
        <taxon>Rubrobacter</taxon>
    </lineage>
</organism>
<evidence type="ECO:0000313" key="12">
    <source>
        <dbReference type="EMBL" id="AHY45950.1"/>
    </source>
</evidence>
<feature type="domain" description="GtrA/DPMS transmembrane" evidence="11">
    <location>
        <begin position="262"/>
        <end position="384"/>
    </location>
</feature>
<protein>
    <submittedName>
        <fullName evidence="12">Glycosyl transferase family 2</fullName>
    </submittedName>
</protein>
<dbReference type="GO" id="GO:0006488">
    <property type="term" value="P:dolichol-linked oligosaccharide biosynthetic process"/>
    <property type="evidence" value="ECO:0007669"/>
    <property type="project" value="TreeGrafter"/>
</dbReference>
<comment type="subcellular location">
    <subcellularLocation>
        <location evidence="1">Membrane</location>
        <topology evidence="1">Multi-pass membrane protein</topology>
    </subcellularLocation>
</comment>
<dbReference type="InterPro" id="IPR007267">
    <property type="entry name" value="GtrA_DPMS_TM"/>
</dbReference>
<keyword evidence="4 12" id="KW-0808">Transferase</keyword>
<dbReference type="Pfam" id="PF01590">
    <property type="entry name" value="GAF"/>
    <property type="match status" value="1"/>
</dbReference>
<evidence type="ECO:0000256" key="6">
    <source>
        <dbReference type="ARBA" id="ARBA00022989"/>
    </source>
</evidence>
<dbReference type="KEGG" id="rrd:RradSPS_0667"/>
<feature type="domain" description="Glycosyltransferase 2-like" evidence="9">
    <location>
        <begin position="24"/>
        <end position="151"/>
    </location>
</feature>
<dbReference type="STRING" id="42256.RradSPS_0667"/>
<dbReference type="eggNOG" id="COG2246">
    <property type="taxonomic scope" value="Bacteria"/>
</dbReference>
<dbReference type="PANTHER" id="PTHR43398:SF1">
    <property type="entry name" value="DOLICHOL-PHOSPHATE MANNOSYLTRANSFERASE SUBUNIT 1"/>
    <property type="match status" value="1"/>
</dbReference>
<evidence type="ECO:0000259" key="11">
    <source>
        <dbReference type="Pfam" id="PF04138"/>
    </source>
</evidence>
<dbReference type="InterPro" id="IPR029044">
    <property type="entry name" value="Nucleotide-diphossugar_trans"/>
</dbReference>
<evidence type="ECO:0000256" key="7">
    <source>
        <dbReference type="ARBA" id="ARBA00023136"/>
    </source>
</evidence>
<dbReference type="EMBL" id="CP007514">
    <property type="protein sequence ID" value="AHY45950.1"/>
    <property type="molecule type" value="Genomic_DNA"/>
</dbReference>
<keyword evidence="3" id="KW-0328">Glycosyltransferase</keyword>
<dbReference type="InterPro" id="IPR003018">
    <property type="entry name" value="GAF"/>
</dbReference>
<feature type="transmembrane region" description="Helical" evidence="8">
    <location>
        <begin position="359"/>
        <end position="378"/>
    </location>
</feature>
<dbReference type="AlphaFoldDB" id="A0A023X1R4"/>
<name>A0A023X1R4_RUBRA</name>
<keyword evidence="13" id="KW-1185">Reference proteome</keyword>
<dbReference type="Gene3D" id="3.30.450.40">
    <property type="match status" value="1"/>
</dbReference>
<dbReference type="GO" id="GO:0035269">
    <property type="term" value="P:protein O-linked glycosylation via mannose"/>
    <property type="evidence" value="ECO:0007669"/>
    <property type="project" value="TreeGrafter"/>
</dbReference>
<evidence type="ECO:0000313" key="13">
    <source>
        <dbReference type="Proteomes" id="UP000025229"/>
    </source>
</evidence>
<evidence type="ECO:0000256" key="5">
    <source>
        <dbReference type="ARBA" id="ARBA00022692"/>
    </source>
</evidence>
<dbReference type="GO" id="GO:0016020">
    <property type="term" value="C:membrane"/>
    <property type="evidence" value="ECO:0007669"/>
    <property type="project" value="UniProtKB-SubCell"/>
</dbReference>
<dbReference type="InterPro" id="IPR039528">
    <property type="entry name" value="DPM1-like"/>
</dbReference>
<evidence type="ECO:0000256" key="4">
    <source>
        <dbReference type="ARBA" id="ARBA00022679"/>
    </source>
</evidence>
<keyword evidence="7 8" id="KW-0472">Membrane</keyword>
<keyword evidence="5 8" id="KW-0812">Transmembrane</keyword>
<dbReference type="CDD" id="cd06442">
    <property type="entry name" value="DPM1_like"/>
    <property type="match status" value="1"/>
</dbReference>
<evidence type="ECO:0000259" key="9">
    <source>
        <dbReference type="Pfam" id="PF00535"/>
    </source>
</evidence>